<feature type="transmembrane region" description="Helical" evidence="1">
    <location>
        <begin position="70"/>
        <end position="87"/>
    </location>
</feature>
<sequence length="91" mass="9658">MTILGIELRRPTYWEFTSAVVFGVAIWSALVILGWSSETRIGAGANLAAIVFGCVSNAIGIEVKKGGRHLAVNVLGCILVLALYHAISALF</sequence>
<proteinExistence type="predicted"/>
<comment type="caution">
    <text evidence="2">The sequence shown here is derived from an EMBL/GenBank/DDBJ whole genome shotgun (WGS) entry which is preliminary data.</text>
</comment>
<evidence type="ECO:0000313" key="3">
    <source>
        <dbReference type="Proteomes" id="UP000588051"/>
    </source>
</evidence>
<dbReference type="Proteomes" id="UP000588051">
    <property type="component" value="Unassembled WGS sequence"/>
</dbReference>
<accession>A0A850QMR4</accession>
<protein>
    <submittedName>
        <fullName evidence="2">Uncharacterized protein</fullName>
    </submittedName>
</protein>
<organism evidence="2 3">
    <name type="scientific">Undibacterium oligocarboniphilum</name>
    <dbReference type="NCBI Taxonomy" id="666702"/>
    <lineage>
        <taxon>Bacteria</taxon>
        <taxon>Pseudomonadati</taxon>
        <taxon>Pseudomonadota</taxon>
        <taxon>Betaproteobacteria</taxon>
        <taxon>Burkholderiales</taxon>
        <taxon>Oxalobacteraceae</taxon>
        <taxon>Undibacterium</taxon>
    </lineage>
</organism>
<dbReference type="RefSeq" id="WP_176804460.1">
    <property type="nucleotide sequence ID" value="NZ_JABXYJ010000008.1"/>
</dbReference>
<keyword evidence="1" id="KW-0472">Membrane</keyword>
<reference evidence="2 3" key="1">
    <citation type="submission" date="2020-06" db="EMBL/GenBank/DDBJ databases">
        <authorList>
            <person name="Qiu C."/>
            <person name="Liu Z."/>
        </authorList>
    </citation>
    <scope>NUCLEOTIDE SEQUENCE [LARGE SCALE GENOMIC DNA]</scope>
    <source>
        <strain evidence="2 3">EM 1</strain>
    </source>
</reference>
<dbReference type="AlphaFoldDB" id="A0A850QMR4"/>
<gene>
    <name evidence="2" type="ORF">HV832_13935</name>
</gene>
<name>A0A850QMR4_9BURK</name>
<evidence type="ECO:0000256" key="1">
    <source>
        <dbReference type="SAM" id="Phobius"/>
    </source>
</evidence>
<dbReference type="EMBL" id="JABXYJ010000008">
    <property type="protein sequence ID" value="NVO78925.1"/>
    <property type="molecule type" value="Genomic_DNA"/>
</dbReference>
<evidence type="ECO:0000313" key="2">
    <source>
        <dbReference type="EMBL" id="NVO78925.1"/>
    </source>
</evidence>
<feature type="transmembrane region" description="Helical" evidence="1">
    <location>
        <begin position="12"/>
        <end position="35"/>
    </location>
</feature>
<keyword evidence="3" id="KW-1185">Reference proteome</keyword>
<keyword evidence="1" id="KW-1133">Transmembrane helix</keyword>
<feature type="transmembrane region" description="Helical" evidence="1">
    <location>
        <begin position="41"/>
        <end position="63"/>
    </location>
</feature>
<keyword evidence="1" id="KW-0812">Transmembrane</keyword>